<organism evidence="2 3">
    <name type="scientific">Klebsiella spallanzanii</name>
    <dbReference type="NCBI Taxonomy" id="2587528"/>
    <lineage>
        <taxon>Bacteria</taxon>
        <taxon>Pseudomonadati</taxon>
        <taxon>Pseudomonadota</taxon>
        <taxon>Gammaproteobacteria</taxon>
        <taxon>Enterobacterales</taxon>
        <taxon>Enterobacteriaceae</taxon>
        <taxon>Klebsiella/Raoultella group</taxon>
        <taxon>Klebsiella</taxon>
    </lineage>
</organism>
<accession>A0A564J632</accession>
<evidence type="ECO:0000256" key="1">
    <source>
        <dbReference type="SAM" id="Phobius"/>
    </source>
</evidence>
<proteinExistence type="predicted"/>
<name>A0A564J632_9ENTR</name>
<reference evidence="2 3" key="1">
    <citation type="submission" date="2019-07" db="EMBL/GenBank/DDBJ databases">
        <authorList>
            <person name="Brisse S."/>
            <person name="Rodrigues C."/>
            <person name="Thorpe H."/>
        </authorList>
    </citation>
    <scope>NUCLEOTIDE SEQUENCE [LARGE SCALE GENOMIC DNA]</scope>
    <source>
        <strain evidence="2">SB6408</strain>
    </source>
</reference>
<feature type="transmembrane region" description="Helical" evidence="1">
    <location>
        <begin position="28"/>
        <end position="51"/>
    </location>
</feature>
<sequence>MLVGAGCANIVPAMFSAVGRQQIMPQSVAVPAITTMGYLGVLAGPALIGYVAHLSSLTYAFIFITVLMLIVAGMSRSVAPEK</sequence>
<gene>
    <name evidence="2" type="ORF">SB6408_04396</name>
</gene>
<dbReference type="EMBL" id="CABGHF010000008">
    <property type="protein sequence ID" value="VUS52281.1"/>
    <property type="molecule type" value="Genomic_DNA"/>
</dbReference>
<dbReference type="AlphaFoldDB" id="A0A564J632"/>
<keyword evidence="1" id="KW-0472">Membrane</keyword>
<dbReference type="SUPFAM" id="SSF103473">
    <property type="entry name" value="MFS general substrate transporter"/>
    <property type="match status" value="1"/>
</dbReference>
<evidence type="ECO:0000313" key="2">
    <source>
        <dbReference type="EMBL" id="VUS52281.1"/>
    </source>
</evidence>
<dbReference type="Gene3D" id="1.20.1250.20">
    <property type="entry name" value="MFS general substrate transporter like domains"/>
    <property type="match status" value="1"/>
</dbReference>
<dbReference type="Proteomes" id="UP000318370">
    <property type="component" value="Unassembled WGS sequence"/>
</dbReference>
<dbReference type="InterPro" id="IPR036259">
    <property type="entry name" value="MFS_trans_sf"/>
</dbReference>
<protein>
    <submittedName>
        <fullName evidence="2">Uncharacterized protein</fullName>
    </submittedName>
</protein>
<feature type="transmembrane region" description="Helical" evidence="1">
    <location>
        <begin position="57"/>
        <end position="79"/>
    </location>
</feature>
<keyword evidence="1" id="KW-1133">Transmembrane helix</keyword>
<evidence type="ECO:0000313" key="3">
    <source>
        <dbReference type="Proteomes" id="UP000318370"/>
    </source>
</evidence>
<keyword evidence="1" id="KW-0812">Transmembrane</keyword>